<dbReference type="PANTHER" id="PTHR42953">
    <property type="entry name" value="HIGH-AFFINITY ZINC UPTAKE SYSTEM PROTEIN ZNUA-RELATED"/>
    <property type="match status" value="1"/>
</dbReference>
<dbReference type="InterPro" id="IPR006127">
    <property type="entry name" value="ZnuA-like"/>
</dbReference>
<sequence length="367" mass="41254">MRIKRTDKKTTGMFLWKIVACFSAVMLVVSGCSISAGTDQTSGQNKKDSKVKVVATLFPYYDFARQVAGKYADVSLILPAGMDTHSFEPTASDMIQMGQADLILYNGGENEQWVGQVLESADNKGIVADEMMRHVDTLVEEHVEGMQEEKGEEHDHEEHGTEDSDHIASEKEEHDHETDEASDASGEIDEHIWTSPVNAQKIVAQVAKDLAEVDPEHQEQYQKNADKYIKKLQTLDKDIRQVTSRAKHKYLAFADRFPLRYFVEEYGLDYTAAFAGCSSDTEPSAETITYLTRQVKERKLPVVLKIELTSDKVAKAVAEATSTKEHEVKVETFYTCHNVTRQQFDAGETYVSLMEKNVKVLRDALEG</sequence>
<protein>
    <submittedName>
        <fullName evidence="7">Zinc ABC transporter substrate-binding protein</fullName>
    </submittedName>
</protein>
<keyword evidence="2 4" id="KW-0813">Transport</keyword>
<keyword evidence="3 6" id="KW-0732">Signal</keyword>
<organism evidence="7 8">
    <name type="scientific">Jutongia huaianensis</name>
    <dbReference type="NCBI Taxonomy" id="2763668"/>
    <lineage>
        <taxon>Bacteria</taxon>
        <taxon>Bacillati</taxon>
        <taxon>Bacillota</taxon>
        <taxon>Clostridia</taxon>
        <taxon>Lachnospirales</taxon>
        <taxon>Lachnospiraceae</taxon>
        <taxon>Jutongia</taxon>
    </lineage>
</organism>
<name>A0ABR7N295_9FIRM</name>
<feature type="region of interest" description="Disordered" evidence="5">
    <location>
        <begin position="145"/>
        <end position="186"/>
    </location>
</feature>
<evidence type="ECO:0000256" key="5">
    <source>
        <dbReference type="SAM" id="MobiDB-lite"/>
    </source>
</evidence>
<feature type="compositionally biased region" description="Basic and acidic residues" evidence="5">
    <location>
        <begin position="145"/>
        <end position="179"/>
    </location>
</feature>
<evidence type="ECO:0000256" key="6">
    <source>
        <dbReference type="SAM" id="SignalP"/>
    </source>
</evidence>
<dbReference type="PRINTS" id="PR00691">
    <property type="entry name" value="ADHESINB"/>
</dbReference>
<dbReference type="EMBL" id="JACRSX010000011">
    <property type="protein sequence ID" value="MBC8562742.1"/>
    <property type="molecule type" value="Genomic_DNA"/>
</dbReference>
<dbReference type="InterPro" id="IPR006129">
    <property type="entry name" value="AdhesinB"/>
</dbReference>
<reference evidence="7 8" key="1">
    <citation type="submission" date="2020-08" db="EMBL/GenBank/DDBJ databases">
        <title>Genome public.</title>
        <authorList>
            <person name="Liu C."/>
            <person name="Sun Q."/>
        </authorList>
    </citation>
    <scope>NUCLEOTIDE SEQUENCE [LARGE SCALE GENOMIC DNA]</scope>
    <source>
        <strain evidence="7 8">NSJ-37</strain>
    </source>
</reference>
<dbReference type="Pfam" id="PF01297">
    <property type="entry name" value="ZnuA"/>
    <property type="match status" value="1"/>
</dbReference>
<evidence type="ECO:0000313" key="7">
    <source>
        <dbReference type="EMBL" id="MBC8562742.1"/>
    </source>
</evidence>
<evidence type="ECO:0000256" key="1">
    <source>
        <dbReference type="ARBA" id="ARBA00011028"/>
    </source>
</evidence>
<comment type="similarity">
    <text evidence="1 4">Belongs to the bacterial solute-binding protein 9 family.</text>
</comment>
<dbReference type="PRINTS" id="PR00690">
    <property type="entry name" value="ADHESNFAMILY"/>
</dbReference>
<evidence type="ECO:0000256" key="2">
    <source>
        <dbReference type="ARBA" id="ARBA00022448"/>
    </source>
</evidence>
<comment type="caution">
    <text evidence="7">The sequence shown here is derived from an EMBL/GenBank/DDBJ whole genome shotgun (WGS) entry which is preliminary data.</text>
</comment>
<accession>A0ABR7N295</accession>
<feature type="signal peptide" evidence="6">
    <location>
        <begin position="1"/>
        <end position="35"/>
    </location>
</feature>
<keyword evidence="8" id="KW-1185">Reference proteome</keyword>
<dbReference type="PANTHER" id="PTHR42953:SF3">
    <property type="entry name" value="HIGH-AFFINITY ZINC UPTAKE SYSTEM PROTEIN ZNUA"/>
    <property type="match status" value="1"/>
</dbReference>
<proteinExistence type="inferred from homology"/>
<dbReference type="InterPro" id="IPR050492">
    <property type="entry name" value="Bact_metal-bind_prot9"/>
</dbReference>
<dbReference type="PROSITE" id="PS51257">
    <property type="entry name" value="PROKAR_LIPOPROTEIN"/>
    <property type="match status" value="1"/>
</dbReference>
<gene>
    <name evidence="7" type="ORF">H8704_08915</name>
</gene>
<dbReference type="RefSeq" id="WP_249298029.1">
    <property type="nucleotide sequence ID" value="NZ_JACRSX010000011.1"/>
</dbReference>
<evidence type="ECO:0000256" key="3">
    <source>
        <dbReference type="ARBA" id="ARBA00022729"/>
    </source>
</evidence>
<evidence type="ECO:0000313" key="8">
    <source>
        <dbReference type="Proteomes" id="UP000606193"/>
    </source>
</evidence>
<dbReference type="InterPro" id="IPR006128">
    <property type="entry name" value="Lipoprotein_PsaA-like"/>
</dbReference>
<dbReference type="Proteomes" id="UP000606193">
    <property type="component" value="Unassembled WGS sequence"/>
</dbReference>
<dbReference type="SUPFAM" id="SSF53807">
    <property type="entry name" value="Helical backbone' metal receptor"/>
    <property type="match status" value="1"/>
</dbReference>
<feature type="chain" id="PRO_5046462094" evidence="6">
    <location>
        <begin position="36"/>
        <end position="367"/>
    </location>
</feature>
<dbReference type="Gene3D" id="3.40.50.1980">
    <property type="entry name" value="Nitrogenase molybdenum iron protein domain"/>
    <property type="match status" value="2"/>
</dbReference>
<evidence type="ECO:0000256" key="4">
    <source>
        <dbReference type="RuleBase" id="RU003512"/>
    </source>
</evidence>